<dbReference type="Proteomes" id="UP000199421">
    <property type="component" value="Unassembled WGS sequence"/>
</dbReference>
<evidence type="ECO:0000256" key="1">
    <source>
        <dbReference type="SAM" id="SignalP"/>
    </source>
</evidence>
<reference evidence="3" key="1">
    <citation type="submission" date="2016-10" db="EMBL/GenBank/DDBJ databases">
        <authorList>
            <person name="Varghese N."/>
            <person name="Submissions S."/>
        </authorList>
    </citation>
    <scope>NUCLEOTIDE SEQUENCE [LARGE SCALE GENOMIC DNA]</scope>
    <source>
        <strain evidence="3">DSM 18733</strain>
    </source>
</reference>
<organism evidence="2 3">
    <name type="scientific">Olivibacter domesticus</name>
    <name type="common">Pseudosphingobacterium domesticum</name>
    <dbReference type="NCBI Taxonomy" id="407022"/>
    <lineage>
        <taxon>Bacteria</taxon>
        <taxon>Pseudomonadati</taxon>
        <taxon>Bacteroidota</taxon>
        <taxon>Sphingobacteriia</taxon>
        <taxon>Sphingobacteriales</taxon>
        <taxon>Sphingobacteriaceae</taxon>
        <taxon>Olivibacter</taxon>
    </lineage>
</organism>
<dbReference type="GO" id="GO:0016787">
    <property type="term" value="F:hydrolase activity"/>
    <property type="evidence" value="ECO:0007669"/>
    <property type="project" value="UniProtKB-ARBA"/>
</dbReference>
<gene>
    <name evidence="2" type="ORF">SAMN05661044_01764</name>
</gene>
<dbReference type="Gene3D" id="3.40.720.10">
    <property type="entry name" value="Alkaline Phosphatase, subunit A"/>
    <property type="match status" value="1"/>
</dbReference>
<feature type="signal peptide" evidence="1">
    <location>
        <begin position="1"/>
        <end position="19"/>
    </location>
</feature>
<sequence length="436" mass="48792">MKKKLFLLFASFIVLTLKAQEHKHVILVTIDGFRPDFYFEDKWNTPNLKQMLREGVHAYGVNSVFPSVTYPSHTTIVTGVQPADHGIYFNGVFEPDSTTGKIYWNFNEITSPTIWKAAKSAGLKVASLMWPASAGAPIDFNISDIGSMGEEVREKYAWPKGIMDTIRREVFSGKQEIKWGEDEYNAQTAAWVIRNKKPNLMTIHLISVDHAEHTVGREGQMVEDAIHEADRSIGIIRQAIKDAGMEHNTLLIVTGDHGFYNVEKSINPNVWLAKAGLLDPQDESNWKARFFQVGGAAFLFLRDEHDQQTKKQVLKMLKSLPSEEKKYFRIVDAAQMKEIGANPHVSFALSGLSGAAFGKEVTGEAILSGEGGTHGYFPNTRNIQTGFIAIAPNIKKGLEIKQLDLRDVTVFVKEYLNLDLPTARGRSSVKYYNAVN</sequence>
<dbReference type="PANTHER" id="PTHR10151">
    <property type="entry name" value="ECTONUCLEOTIDE PYROPHOSPHATASE/PHOSPHODIESTERASE"/>
    <property type="match status" value="1"/>
</dbReference>
<keyword evidence="3" id="KW-1185">Reference proteome</keyword>
<proteinExistence type="predicted"/>
<dbReference type="RefSeq" id="WP_093322217.1">
    <property type="nucleotide sequence ID" value="NZ_FOAF01000001.1"/>
</dbReference>
<dbReference type="AlphaFoldDB" id="A0A1H7LT67"/>
<dbReference type="EMBL" id="FOAF01000001">
    <property type="protein sequence ID" value="SEL02161.1"/>
    <property type="molecule type" value="Genomic_DNA"/>
</dbReference>
<accession>A0A1H7LT67</accession>
<feature type="chain" id="PRO_5011788922" evidence="1">
    <location>
        <begin position="20"/>
        <end position="436"/>
    </location>
</feature>
<dbReference type="CDD" id="cd16018">
    <property type="entry name" value="Enpp"/>
    <property type="match status" value="1"/>
</dbReference>
<dbReference type="SUPFAM" id="SSF53649">
    <property type="entry name" value="Alkaline phosphatase-like"/>
    <property type="match status" value="1"/>
</dbReference>
<evidence type="ECO:0000313" key="3">
    <source>
        <dbReference type="Proteomes" id="UP000199421"/>
    </source>
</evidence>
<name>A0A1H7LT67_OLID1</name>
<evidence type="ECO:0000313" key="2">
    <source>
        <dbReference type="EMBL" id="SEL02161.1"/>
    </source>
</evidence>
<dbReference type="STRING" id="407022.SAMN05661044_01764"/>
<dbReference type="PANTHER" id="PTHR10151:SF120">
    <property type="entry name" value="BIS(5'-ADENOSYL)-TRIPHOSPHATASE"/>
    <property type="match status" value="1"/>
</dbReference>
<dbReference type="OrthoDB" id="9779418at2"/>
<protein>
    <submittedName>
        <fullName evidence="2">Predicted pyrophosphatase or phosphodiesterase, AlkP superfamily</fullName>
    </submittedName>
</protein>
<dbReference type="InterPro" id="IPR017850">
    <property type="entry name" value="Alkaline_phosphatase_core_sf"/>
</dbReference>
<dbReference type="Pfam" id="PF01663">
    <property type="entry name" value="Phosphodiest"/>
    <property type="match status" value="1"/>
</dbReference>
<dbReference type="InterPro" id="IPR002591">
    <property type="entry name" value="Phosphodiest/P_Trfase"/>
</dbReference>
<keyword evidence="1" id="KW-0732">Signal</keyword>